<feature type="compositionally biased region" description="Low complexity" evidence="1">
    <location>
        <begin position="177"/>
        <end position="186"/>
    </location>
</feature>
<feature type="compositionally biased region" description="Basic and acidic residues" evidence="1">
    <location>
        <begin position="88"/>
        <end position="144"/>
    </location>
</feature>
<evidence type="ECO:0000256" key="1">
    <source>
        <dbReference type="SAM" id="MobiDB-lite"/>
    </source>
</evidence>
<feature type="region of interest" description="Disordered" evidence="1">
    <location>
        <begin position="88"/>
        <end position="237"/>
    </location>
</feature>
<keyword evidence="3" id="KW-1185">Reference proteome</keyword>
<evidence type="ECO:0000313" key="3">
    <source>
        <dbReference type="Proteomes" id="UP000242519"/>
    </source>
</evidence>
<dbReference type="InParanoid" id="A0A218YWN4"/>
<accession>A0A218YWN4</accession>
<feature type="compositionally biased region" description="Acidic residues" evidence="1">
    <location>
        <begin position="145"/>
        <end position="160"/>
    </location>
</feature>
<organism evidence="2 3">
    <name type="scientific">Diplocarpon coronariae</name>
    <dbReference type="NCBI Taxonomy" id="2795749"/>
    <lineage>
        <taxon>Eukaryota</taxon>
        <taxon>Fungi</taxon>
        <taxon>Dikarya</taxon>
        <taxon>Ascomycota</taxon>
        <taxon>Pezizomycotina</taxon>
        <taxon>Leotiomycetes</taxon>
        <taxon>Helotiales</taxon>
        <taxon>Drepanopezizaceae</taxon>
        <taxon>Diplocarpon</taxon>
    </lineage>
</organism>
<sequence>MPPLQSGICESCQAEDVALRTNPFTKKEECEECRDAEIISITVIKKQHKLKDTDLEGLTMKTEPLPAIYGKGDRKWYLVKEVEKRVVEVKEEREKDKKDKDDAKAAAKKEKDDAKEEAKKAKESAKKEKRAAAAKEVKRKRDSDTEQDEKGDDNGDEEPEPSVKRGRGRPAEDKNAPVKAKAAATMKAKEKAAPKEKKKSTPSATKEFPAKEKKIAPVTNADGTVKRGRGRAPKVKG</sequence>
<proteinExistence type="predicted"/>
<name>A0A218YWN4_9HELO</name>
<evidence type="ECO:0000313" key="2">
    <source>
        <dbReference type="EMBL" id="OWO99363.1"/>
    </source>
</evidence>
<gene>
    <name evidence="2" type="ORF">B2J93_8760</name>
</gene>
<dbReference type="Proteomes" id="UP000242519">
    <property type="component" value="Unassembled WGS sequence"/>
</dbReference>
<dbReference type="OrthoDB" id="3559688at2759"/>
<feature type="compositionally biased region" description="Basic residues" evidence="1">
    <location>
        <begin position="226"/>
        <end position="237"/>
    </location>
</feature>
<dbReference type="EMBL" id="MZNU01000361">
    <property type="protein sequence ID" value="OWO99363.1"/>
    <property type="molecule type" value="Genomic_DNA"/>
</dbReference>
<protein>
    <submittedName>
        <fullName evidence="2">Uncharacterized protein</fullName>
    </submittedName>
</protein>
<comment type="caution">
    <text evidence="2">The sequence shown here is derived from an EMBL/GenBank/DDBJ whole genome shotgun (WGS) entry which is preliminary data.</text>
</comment>
<dbReference type="AlphaFoldDB" id="A0A218YWN4"/>
<reference evidence="2 3" key="1">
    <citation type="submission" date="2017-04" db="EMBL/GenBank/DDBJ databases">
        <title>Draft genome sequence of Marssonina coronaria NL1: causal agent of apple blotch.</title>
        <authorList>
            <person name="Cheng Q."/>
        </authorList>
    </citation>
    <scope>NUCLEOTIDE SEQUENCE [LARGE SCALE GENOMIC DNA]</scope>
    <source>
        <strain evidence="2 3">NL1</strain>
    </source>
</reference>